<evidence type="ECO:0000313" key="8">
    <source>
        <dbReference type="Proteomes" id="UP000694871"/>
    </source>
</evidence>
<name>A0ABM1KLK2_GEKJA</name>
<reference evidence="9" key="1">
    <citation type="submission" date="2025-08" db="UniProtKB">
        <authorList>
            <consortium name="RefSeq"/>
        </authorList>
    </citation>
    <scope>IDENTIFICATION</scope>
</reference>
<sequence>MGFLSGFSALQGRKRRKKETQGPRLSEDTMGRKVARSVGGFALGMTIATLYAMLVIFVQGYNLWYCLVSTISLAAGLGLGMAFSYKVRVTVLLVLPQMFSRESKTILLLLAFGLAMQGPFANIVRNFTRSAEAVSCGAELALNQTAEMLQRARQPLLAALQKIKDIAKKAKVVGDRVRKLFRAVMDSVRHVAHCLRNVWYWMLNLGEVCNRELGTPYRKCVNLFDNAKDQCEQAIPALYLLCYIVLLFKPLCGLANVLLVFCIIPQYIVPFIRRNIGAPISRVLDRIRREFEFNITTVHHYDVSVNASKSLSQVAFDIMEDISLRLQPVREAVGLFGYMSTLVILYIYVKALLYRKCYLHEDSFDNIYITKQFLEMEAMRRKNQRPTVLPLSATESAKYIRPASLVLPRHERLRYALAVTSIFRQLIIVTLLIIGDYSVFWLFDLVRYQLHGEIVARAPVTMTVSVTGTGYSGEMYRDMVSAFDVLQRGNISVLSKKCRLHPSEPDYGGYVIIGLMYGACLFIAVFGSYVQRLRRIVCAWYYPSREQERICYLYNTILTRRTTLLSAVLKAVRRRSVDGGHTNLFLILAANFLDACGGSVLWRPTFLDERTSVGSRIYCPKCYRLLNNICSICMGPLTFQGDLDEEIDSSDEEAMALQTVAVKALREHPGEERGIKRAVKGKGACRRLPPETAQETLDRLKEEGSSSSEDSESSSPRDSSTPSSGSPSSLDFTYQDQAETSGSEGPTPETKELEEVKSEGRPLQEETKSERRPLEEVEIPGGHQRLPAFHFIVKQRQRTSHQEKQYAGG</sequence>
<keyword evidence="3 6" id="KW-1133">Transmembrane helix</keyword>
<evidence type="ECO:0000313" key="9">
    <source>
        <dbReference type="RefSeq" id="XP_015274589.1"/>
    </source>
</evidence>
<feature type="compositionally biased region" description="Low complexity" evidence="5">
    <location>
        <begin position="705"/>
        <end position="729"/>
    </location>
</feature>
<proteinExistence type="predicted"/>
<gene>
    <name evidence="9" type="primary">DCST2</name>
</gene>
<dbReference type="Pfam" id="PF26039">
    <property type="entry name" value="Dcst2"/>
    <property type="match status" value="1"/>
</dbReference>
<feature type="compositionally biased region" description="Basic and acidic residues" evidence="5">
    <location>
        <begin position="749"/>
        <end position="775"/>
    </location>
</feature>
<protein>
    <submittedName>
        <fullName evidence="9">DC-STAMP domain-containing protein 2</fullName>
    </submittedName>
</protein>
<evidence type="ECO:0000256" key="6">
    <source>
        <dbReference type="SAM" id="Phobius"/>
    </source>
</evidence>
<feature type="transmembrane region" description="Helical" evidence="6">
    <location>
        <begin position="105"/>
        <end position="124"/>
    </location>
</feature>
<feature type="transmembrane region" description="Helical" evidence="6">
    <location>
        <begin position="64"/>
        <end position="85"/>
    </location>
</feature>
<feature type="domain" description="Dendritic cell-specific transmembrane protein-like" evidence="7">
    <location>
        <begin position="364"/>
        <end position="554"/>
    </location>
</feature>
<feature type="transmembrane region" description="Helical" evidence="6">
    <location>
        <begin position="38"/>
        <end position="57"/>
    </location>
</feature>
<feature type="compositionally biased region" description="Basic residues" evidence="5">
    <location>
        <begin position="676"/>
        <end position="685"/>
    </location>
</feature>
<feature type="transmembrane region" description="Helical" evidence="6">
    <location>
        <begin position="332"/>
        <end position="349"/>
    </location>
</feature>
<feature type="transmembrane region" description="Helical" evidence="6">
    <location>
        <begin position="583"/>
        <end position="602"/>
    </location>
</feature>
<accession>A0ABM1KLK2</accession>
<dbReference type="Pfam" id="PF07782">
    <property type="entry name" value="DC_STAMP"/>
    <property type="match status" value="1"/>
</dbReference>
<feature type="compositionally biased region" description="Polar residues" evidence="5">
    <location>
        <begin position="730"/>
        <end position="744"/>
    </location>
</feature>
<dbReference type="InterPro" id="IPR051856">
    <property type="entry name" value="CSR-E3_Ligase_Protein"/>
</dbReference>
<dbReference type="Proteomes" id="UP000694871">
    <property type="component" value="Unplaced"/>
</dbReference>
<dbReference type="RefSeq" id="XP_015274589.1">
    <property type="nucleotide sequence ID" value="XM_015419103.1"/>
</dbReference>
<evidence type="ECO:0000256" key="2">
    <source>
        <dbReference type="ARBA" id="ARBA00022692"/>
    </source>
</evidence>
<evidence type="ECO:0000256" key="3">
    <source>
        <dbReference type="ARBA" id="ARBA00022989"/>
    </source>
</evidence>
<feature type="compositionally biased region" description="Basic and acidic residues" evidence="5">
    <location>
        <begin position="19"/>
        <end position="30"/>
    </location>
</feature>
<evidence type="ECO:0000259" key="7">
    <source>
        <dbReference type="Pfam" id="PF07782"/>
    </source>
</evidence>
<evidence type="ECO:0000256" key="5">
    <source>
        <dbReference type="SAM" id="MobiDB-lite"/>
    </source>
</evidence>
<keyword evidence="2 6" id="KW-0812">Transmembrane</keyword>
<comment type="subcellular location">
    <subcellularLocation>
        <location evidence="1">Membrane</location>
        <topology evidence="1">Multi-pass membrane protein</topology>
    </subcellularLocation>
</comment>
<dbReference type="PANTHER" id="PTHR21041">
    <property type="entry name" value="DENDRITIC CELL-SPECIFIC TRANSMEMBRANE PROTEIN"/>
    <property type="match status" value="1"/>
</dbReference>
<dbReference type="PANTHER" id="PTHR21041:SF6">
    <property type="entry name" value="DC-STAMP DOMAIN-CONTAINING PROTEIN 2"/>
    <property type="match status" value="1"/>
</dbReference>
<keyword evidence="8" id="KW-1185">Reference proteome</keyword>
<feature type="transmembrane region" description="Helical" evidence="6">
    <location>
        <begin position="238"/>
        <end position="268"/>
    </location>
</feature>
<feature type="transmembrane region" description="Helical" evidence="6">
    <location>
        <begin position="422"/>
        <end position="443"/>
    </location>
</feature>
<evidence type="ECO:0000256" key="4">
    <source>
        <dbReference type="ARBA" id="ARBA00023136"/>
    </source>
</evidence>
<feature type="transmembrane region" description="Helical" evidence="6">
    <location>
        <begin position="507"/>
        <end position="526"/>
    </location>
</feature>
<dbReference type="GeneID" id="107117074"/>
<evidence type="ECO:0000256" key="1">
    <source>
        <dbReference type="ARBA" id="ARBA00004141"/>
    </source>
</evidence>
<feature type="region of interest" description="Disordered" evidence="5">
    <location>
        <begin position="667"/>
        <end position="787"/>
    </location>
</feature>
<feature type="region of interest" description="Disordered" evidence="5">
    <location>
        <begin position="1"/>
        <end position="30"/>
    </location>
</feature>
<keyword evidence="4 6" id="KW-0472">Membrane</keyword>
<dbReference type="InterPro" id="IPR012858">
    <property type="entry name" value="DC_STAMP-like"/>
</dbReference>
<organism evidence="8 9">
    <name type="scientific">Gekko japonicus</name>
    <name type="common">Schlegel's Japanese gecko</name>
    <dbReference type="NCBI Taxonomy" id="146911"/>
    <lineage>
        <taxon>Eukaryota</taxon>
        <taxon>Metazoa</taxon>
        <taxon>Chordata</taxon>
        <taxon>Craniata</taxon>
        <taxon>Vertebrata</taxon>
        <taxon>Euteleostomi</taxon>
        <taxon>Lepidosauria</taxon>
        <taxon>Squamata</taxon>
        <taxon>Bifurcata</taxon>
        <taxon>Gekkota</taxon>
        <taxon>Gekkonidae</taxon>
        <taxon>Gekkoninae</taxon>
        <taxon>Gekko</taxon>
    </lineage>
</organism>